<dbReference type="EMBL" id="JAJGCB010000001">
    <property type="protein sequence ID" value="KAJ8995466.1"/>
    <property type="molecule type" value="Genomic_DNA"/>
</dbReference>
<evidence type="ECO:0000313" key="4">
    <source>
        <dbReference type="Proteomes" id="UP001161757"/>
    </source>
</evidence>
<reference evidence="3" key="1">
    <citation type="submission" date="2023-01" db="EMBL/GenBank/DDBJ databases">
        <title>Exophiala dermititidis isolated from Cystic Fibrosis Patient.</title>
        <authorList>
            <person name="Kurbessoian T."/>
            <person name="Crocker A."/>
            <person name="Murante D."/>
            <person name="Hogan D.A."/>
            <person name="Stajich J.E."/>
        </authorList>
    </citation>
    <scope>NUCLEOTIDE SEQUENCE</scope>
    <source>
        <strain evidence="3">Ex8</strain>
    </source>
</reference>
<feature type="transmembrane region" description="Helical" evidence="2">
    <location>
        <begin position="113"/>
        <end position="133"/>
    </location>
</feature>
<feature type="transmembrane region" description="Helical" evidence="2">
    <location>
        <begin position="80"/>
        <end position="101"/>
    </location>
</feature>
<evidence type="ECO:0000313" key="3">
    <source>
        <dbReference type="EMBL" id="KAJ8995466.1"/>
    </source>
</evidence>
<sequence length="734" mass="81062">MEKADLNLSPASESLRSPLSWSDSIAPQATSRSSLLRTKRLREPWRHSVSRQETETQTLSNTVREFKPDRQQRRLFFQGVLQWLITLVLCGLLAACLGTFGRLSWMTVGQVKAFNALIVLLSVFLGNNLSSSLREYALMLRWRILAAKYRPLEEFDLVMHCDSLRKVMKLFWVARTRRTPLTTSSSQDRGRPVPLFGPSVFRLNKTQWLCVLWLGVNILLQVLVALLGLTYNLNTADVPIQKFGTISVANLTLIRDIWGSDNPTFDAQLGSANSYGIQGQDYLFVTGSPPGQGKTPRYGTPGTPTIYTNGDWSVMTYVFQDLNIRNSDLSLISHRNITAQATCESLPVLQGGAGTGANSTIITYLNTTTGHTETLDVVRIGPGAMTFVGVLDSTCGPRCTQVLALQSANGGTIPRPSLYSCRNTISPVQGIERYIFNNKSNQTVSAATFQMPDEQARIIAGAIGWTGFNYTPGDSYQYARYAPESWWSPDSPADTGTIARRIMEFSIEAVAAMDYNGPRTNVSGWSPVPAQEVDVQWRWSATILAIIPAVQLVALVCVIAWGNAAIIRDDSCLSTARLLRPVVDNLANRGCLLTGHEIAKQLASLNVRYGWRDPRELQANGTASGFTFRNEIDSSKPVRHVDIIDETEGWGSQGPFPPGLYDGLPLLDGRHDDAEDTLQQDVESNSDSDSNSGSESESESSDSIIRQTMTVPPHTTRLRVASIRRRRARRSMSL</sequence>
<keyword evidence="2" id="KW-1133">Transmembrane helix</keyword>
<organism evidence="3 4">
    <name type="scientific">Exophiala dermatitidis</name>
    <name type="common">Black yeast-like fungus</name>
    <name type="synonym">Wangiella dermatitidis</name>
    <dbReference type="NCBI Taxonomy" id="5970"/>
    <lineage>
        <taxon>Eukaryota</taxon>
        <taxon>Fungi</taxon>
        <taxon>Dikarya</taxon>
        <taxon>Ascomycota</taxon>
        <taxon>Pezizomycotina</taxon>
        <taxon>Eurotiomycetes</taxon>
        <taxon>Chaetothyriomycetidae</taxon>
        <taxon>Chaetothyriales</taxon>
        <taxon>Herpotrichiellaceae</taxon>
        <taxon>Exophiala</taxon>
    </lineage>
</organism>
<comment type="caution">
    <text evidence="3">The sequence shown here is derived from an EMBL/GenBank/DDBJ whole genome shotgun (WGS) entry which is preliminary data.</text>
</comment>
<feature type="compositionally biased region" description="Basic residues" evidence="1">
    <location>
        <begin position="722"/>
        <end position="734"/>
    </location>
</feature>
<feature type="transmembrane region" description="Helical" evidence="2">
    <location>
        <begin position="537"/>
        <end position="561"/>
    </location>
</feature>
<keyword evidence="2" id="KW-0472">Membrane</keyword>
<keyword evidence="2" id="KW-0812">Transmembrane</keyword>
<dbReference type="AlphaFoldDB" id="A0AAN6F0Y8"/>
<feature type="transmembrane region" description="Helical" evidence="2">
    <location>
        <begin position="208"/>
        <end position="231"/>
    </location>
</feature>
<protein>
    <submittedName>
        <fullName evidence="3">Uncharacterized protein</fullName>
    </submittedName>
</protein>
<feature type="region of interest" description="Disordered" evidence="1">
    <location>
        <begin position="678"/>
        <end position="734"/>
    </location>
</feature>
<gene>
    <name evidence="3" type="ORF">HRR80_000237</name>
</gene>
<feature type="compositionally biased region" description="Low complexity" evidence="1">
    <location>
        <begin position="683"/>
        <end position="695"/>
    </location>
</feature>
<proteinExistence type="predicted"/>
<accession>A0AAN6F0Y8</accession>
<evidence type="ECO:0000256" key="1">
    <source>
        <dbReference type="SAM" id="MobiDB-lite"/>
    </source>
</evidence>
<evidence type="ECO:0000256" key="2">
    <source>
        <dbReference type="SAM" id="Phobius"/>
    </source>
</evidence>
<dbReference type="Proteomes" id="UP001161757">
    <property type="component" value="Unassembled WGS sequence"/>
</dbReference>
<name>A0AAN6F0Y8_EXODE</name>